<keyword evidence="4 7" id="KW-0067">ATP-binding</keyword>
<dbReference type="InterPro" id="IPR014720">
    <property type="entry name" value="dsRBD_dom"/>
</dbReference>
<keyword evidence="6" id="KW-0694">RNA-binding</keyword>
<dbReference type="Pfam" id="PF00035">
    <property type="entry name" value="dsrm"/>
    <property type="match status" value="3"/>
</dbReference>
<keyword evidence="2 7" id="KW-0547">Nucleotide-binding</keyword>
<evidence type="ECO:0000256" key="8">
    <source>
        <dbReference type="SAM" id="MobiDB-lite"/>
    </source>
</evidence>
<feature type="binding site" evidence="7">
    <location>
        <position position="422"/>
    </location>
    <ligand>
        <name>ATP</name>
        <dbReference type="ChEBI" id="CHEBI:30616"/>
    </ligand>
</feature>
<dbReference type="GO" id="GO:0005524">
    <property type="term" value="F:ATP binding"/>
    <property type="evidence" value="ECO:0007669"/>
    <property type="project" value="UniProtKB-UniRule"/>
</dbReference>
<reference evidence="11" key="2">
    <citation type="submission" date="2016-06" db="EMBL/GenBank/DDBJ databases">
        <title>The genome of a short-lived fish provides insights into sex chromosome evolution and the genetic control of aging.</title>
        <authorList>
            <person name="Reichwald K."/>
            <person name="Felder M."/>
            <person name="Petzold A."/>
            <person name="Koch P."/>
            <person name="Groth M."/>
            <person name="Platzer M."/>
        </authorList>
    </citation>
    <scope>NUCLEOTIDE SEQUENCE</scope>
    <source>
        <tissue evidence="11">Brain</tissue>
    </source>
</reference>
<dbReference type="PROSITE" id="PS00107">
    <property type="entry name" value="PROTEIN_KINASE_ATP"/>
    <property type="match status" value="1"/>
</dbReference>
<dbReference type="PROSITE" id="PS00108">
    <property type="entry name" value="PROTEIN_KINASE_ST"/>
    <property type="match status" value="1"/>
</dbReference>
<evidence type="ECO:0000313" key="11">
    <source>
        <dbReference type="EMBL" id="SBP42100.1"/>
    </source>
</evidence>
<protein>
    <submittedName>
        <fullName evidence="11">Eukaryotic translation initiation factor 2-alpha kinase 2</fullName>
    </submittedName>
</protein>
<dbReference type="InterPro" id="IPR011009">
    <property type="entry name" value="Kinase-like_dom_sf"/>
</dbReference>
<dbReference type="InterPro" id="IPR000719">
    <property type="entry name" value="Prot_kinase_dom"/>
</dbReference>
<dbReference type="PANTHER" id="PTHR11042:SF166">
    <property type="entry name" value="EUKARYOTIC TRANSLATION INITIATION FACTOR 2-ALPHA KINASE 3"/>
    <property type="match status" value="1"/>
</dbReference>
<proteinExistence type="inferred from homology"/>
<comment type="similarity">
    <text evidence="5">Belongs to the protein kinase superfamily. Ser/Thr protein kinase family. GCN2 subfamily.</text>
</comment>
<dbReference type="InterPro" id="IPR017441">
    <property type="entry name" value="Protein_kinase_ATP_BS"/>
</dbReference>
<feature type="domain" description="DRBM" evidence="10">
    <location>
        <begin position="97"/>
        <end position="164"/>
    </location>
</feature>
<dbReference type="Gene3D" id="3.30.200.20">
    <property type="entry name" value="Phosphorylase Kinase, domain 1"/>
    <property type="match status" value="1"/>
</dbReference>
<evidence type="ECO:0000256" key="3">
    <source>
        <dbReference type="ARBA" id="ARBA00022777"/>
    </source>
</evidence>
<dbReference type="SUPFAM" id="SSF56112">
    <property type="entry name" value="Protein kinase-like (PK-like)"/>
    <property type="match status" value="1"/>
</dbReference>
<evidence type="ECO:0000259" key="9">
    <source>
        <dbReference type="PROSITE" id="PS50011"/>
    </source>
</evidence>
<dbReference type="PANTHER" id="PTHR11042">
    <property type="entry name" value="EUKARYOTIC TRANSLATION INITIATION FACTOR 2-ALPHA KINASE EIF2-ALPHA KINASE -RELATED"/>
    <property type="match status" value="1"/>
</dbReference>
<feature type="region of interest" description="Disordered" evidence="8">
    <location>
        <begin position="170"/>
        <end position="192"/>
    </location>
</feature>
<dbReference type="InterPro" id="IPR050339">
    <property type="entry name" value="CC_SR_Kinase"/>
</dbReference>
<dbReference type="GO" id="GO:0004694">
    <property type="term" value="F:eukaryotic translation initiation factor 2alpha kinase activity"/>
    <property type="evidence" value="ECO:0007669"/>
    <property type="project" value="TreeGrafter"/>
</dbReference>
<evidence type="ECO:0000256" key="4">
    <source>
        <dbReference type="ARBA" id="ARBA00022840"/>
    </source>
</evidence>
<dbReference type="Gene3D" id="3.30.160.20">
    <property type="match status" value="3"/>
</dbReference>
<accession>A0A1A7ZJ65</accession>
<evidence type="ECO:0000256" key="1">
    <source>
        <dbReference type="ARBA" id="ARBA00022679"/>
    </source>
</evidence>
<dbReference type="PROSITE" id="PS50137">
    <property type="entry name" value="DS_RBD"/>
    <property type="match status" value="3"/>
</dbReference>
<dbReference type="Pfam" id="PF00069">
    <property type="entry name" value="Pkinase"/>
    <property type="match status" value="1"/>
</dbReference>
<dbReference type="AlphaFoldDB" id="A0A1A7ZJ65"/>
<dbReference type="SUPFAM" id="SSF54768">
    <property type="entry name" value="dsRNA-binding domain-like"/>
    <property type="match status" value="3"/>
</dbReference>
<dbReference type="GO" id="GO:0005634">
    <property type="term" value="C:nucleus"/>
    <property type="evidence" value="ECO:0007669"/>
    <property type="project" value="TreeGrafter"/>
</dbReference>
<dbReference type="CDD" id="cd19903">
    <property type="entry name" value="DSRM_EIF2AK2_rpt1"/>
    <property type="match status" value="1"/>
</dbReference>
<gene>
    <name evidence="11" type="primary">EIF2AK2</name>
</gene>
<keyword evidence="3 11" id="KW-0418">Kinase</keyword>
<feature type="domain" description="DRBM" evidence="10">
    <location>
        <begin position="210"/>
        <end position="278"/>
    </location>
</feature>
<dbReference type="InterPro" id="IPR008271">
    <property type="entry name" value="Ser/Thr_kinase_AS"/>
</dbReference>
<keyword evidence="1" id="KW-0808">Transferase</keyword>
<evidence type="ECO:0000256" key="7">
    <source>
        <dbReference type="PROSITE-ProRule" id="PRU10141"/>
    </source>
</evidence>
<dbReference type="SMART" id="SM00220">
    <property type="entry name" value="S_TKc"/>
    <property type="match status" value="1"/>
</dbReference>
<organism evidence="11">
    <name type="scientific">Nothobranchius furzeri</name>
    <name type="common">Turquoise killifish</name>
    <dbReference type="NCBI Taxonomy" id="105023"/>
    <lineage>
        <taxon>Eukaryota</taxon>
        <taxon>Metazoa</taxon>
        <taxon>Chordata</taxon>
        <taxon>Craniata</taxon>
        <taxon>Vertebrata</taxon>
        <taxon>Euteleostomi</taxon>
        <taxon>Actinopterygii</taxon>
        <taxon>Neopterygii</taxon>
        <taxon>Teleostei</taxon>
        <taxon>Neoteleostei</taxon>
        <taxon>Acanthomorphata</taxon>
        <taxon>Ovalentaria</taxon>
        <taxon>Atherinomorphae</taxon>
        <taxon>Cyprinodontiformes</taxon>
        <taxon>Nothobranchiidae</taxon>
        <taxon>Nothobranchius</taxon>
    </lineage>
</organism>
<feature type="domain" description="Protein kinase" evidence="9">
    <location>
        <begin position="393"/>
        <end position="674"/>
    </location>
</feature>
<sequence>MESVNYVAKLNEYAHKVRVTVNYDEVGSIGPDHIKTFTLRAVVDGKPYAAGDGKNKKEAKQNAAKNALMVLLDEAIESTEHLVEASPVAASQLKTFNCIGWLNEYGQRNHLSIKPEETTSLGPNMATHRCRFVVDGKEYPAASGRTKKEAKEEAAKLVYQEITGSKTLDARGGDSGMSSLHESEKSVSHISDQTTRLSIKNDNISASDTNILELIHGFCQRTRRSCVFKEEKRCGPSHCQIFFFRLVMDNKEYPVGEGKSIKEAKQHAAQLAWPALKEQPGWDSKIAASDEGLHVKGSPPSSLQDAGHAESKCMAPTTGGSDVFKDSPKTPNQRVQSPGAKPKIKLAPNFHHLDDRSKEGIINFEVKEKRDSHRAKTRTTASFSSNNRFKEDYDSMERLGKGSFGHVFKARHKLEDKFYAVKVVHYKKETLQEAMALSDLNHCNIVRYHSCWISDVDHQWDSSAESSSASQSSTDSPAKLLYMQMELCAVKTLRVWIDEKNIQNPKKSLRDSKRKEESLIIALQIVSGVEHIHSRMLIHRDLKPANILFSQDNTVKIGDFGLVTPEIEDDTKNQKERSEYKGTPSYMAPEQRGRVLYDRKVDIFALGLIYFELLWNLPISEKCEIWNDVRSQKLPQQFIFHFNQESQMIKSMLCDNPEGRPEASQIKTDIEDYKTSLEKIKTMQTVSRTV</sequence>
<dbReference type="EMBL" id="HADY01003615">
    <property type="protein sequence ID" value="SBP42100.1"/>
    <property type="molecule type" value="Transcribed_RNA"/>
</dbReference>
<feature type="domain" description="DRBM" evidence="10">
    <location>
        <begin position="5"/>
        <end position="73"/>
    </location>
</feature>
<dbReference type="SMART" id="SM00358">
    <property type="entry name" value="DSRM"/>
    <property type="match status" value="3"/>
</dbReference>
<keyword evidence="11" id="KW-0396">Initiation factor</keyword>
<dbReference type="GO" id="GO:0003725">
    <property type="term" value="F:double-stranded RNA binding"/>
    <property type="evidence" value="ECO:0007669"/>
    <property type="project" value="InterPro"/>
</dbReference>
<evidence type="ECO:0000256" key="5">
    <source>
        <dbReference type="ARBA" id="ARBA00037982"/>
    </source>
</evidence>
<evidence type="ECO:0000256" key="6">
    <source>
        <dbReference type="PROSITE-ProRule" id="PRU00266"/>
    </source>
</evidence>
<dbReference type="GO" id="GO:0003743">
    <property type="term" value="F:translation initiation factor activity"/>
    <property type="evidence" value="ECO:0007669"/>
    <property type="project" value="UniProtKB-KW"/>
</dbReference>
<evidence type="ECO:0000259" key="10">
    <source>
        <dbReference type="PROSITE" id="PS50137"/>
    </source>
</evidence>
<evidence type="ECO:0000256" key="2">
    <source>
        <dbReference type="ARBA" id="ARBA00022741"/>
    </source>
</evidence>
<dbReference type="PROSITE" id="PS50011">
    <property type="entry name" value="PROTEIN_KINASE_DOM"/>
    <property type="match status" value="1"/>
</dbReference>
<dbReference type="Gene3D" id="1.10.510.10">
    <property type="entry name" value="Transferase(Phosphotransferase) domain 1"/>
    <property type="match status" value="1"/>
</dbReference>
<name>A0A1A7ZJ65_NOTFU</name>
<reference evidence="11" key="1">
    <citation type="submission" date="2016-05" db="EMBL/GenBank/DDBJ databases">
        <authorList>
            <person name="Lavstsen T."/>
            <person name="Jespersen J.S."/>
        </authorList>
    </citation>
    <scope>NUCLEOTIDE SEQUENCE</scope>
    <source>
        <tissue evidence="11">Brain</tissue>
    </source>
</reference>
<keyword evidence="11" id="KW-0648">Protein biosynthesis</keyword>
<dbReference type="GO" id="GO:0005737">
    <property type="term" value="C:cytoplasm"/>
    <property type="evidence" value="ECO:0007669"/>
    <property type="project" value="TreeGrafter"/>
</dbReference>
<dbReference type="InterPro" id="IPR044452">
    <property type="entry name" value="EIF2AK2_DSRM_1"/>
</dbReference>
<feature type="region of interest" description="Disordered" evidence="8">
    <location>
        <begin position="291"/>
        <end position="341"/>
    </location>
</feature>